<keyword evidence="3" id="KW-0687">Ribonucleoprotein</keyword>
<name>A0A1M6ANS7_9CLOT</name>
<dbReference type="AlphaFoldDB" id="A0A1M6ANS7"/>
<sequence>MEYFTYPLFAFMFMAALFTISNLSSELKRSNKLLEKIANHIGAINPPVSALEDEEFNLYISKQEKIKAIKRYRELTGEGLREAKDYVDSLFK</sequence>
<dbReference type="Gene3D" id="3.30.1390.10">
    <property type="match status" value="1"/>
</dbReference>
<dbReference type="RefSeq" id="WP_073021969.1">
    <property type="nucleotide sequence ID" value="NZ_FQXU01000013.1"/>
</dbReference>
<reference evidence="3 4" key="1">
    <citation type="submission" date="2016-11" db="EMBL/GenBank/DDBJ databases">
        <authorList>
            <person name="Jaros S."/>
            <person name="Januszkiewicz K."/>
            <person name="Wedrychowicz H."/>
        </authorList>
    </citation>
    <scope>NUCLEOTIDE SEQUENCE [LARGE SCALE GENOMIC DNA]</scope>
    <source>
        <strain evidence="3 4">DSM 6191</strain>
    </source>
</reference>
<dbReference type="Pfam" id="PF00542">
    <property type="entry name" value="Ribosomal_L12"/>
    <property type="match status" value="1"/>
</dbReference>
<evidence type="ECO:0000313" key="4">
    <source>
        <dbReference type="Proteomes" id="UP000184241"/>
    </source>
</evidence>
<protein>
    <submittedName>
        <fullName evidence="3">Ribosomal protein L7/L12 C-terminal domain-containing protein</fullName>
    </submittedName>
</protein>
<keyword evidence="3" id="KW-0689">Ribosomal protein</keyword>
<dbReference type="EMBL" id="FQXU01000013">
    <property type="protein sequence ID" value="SHI38132.1"/>
    <property type="molecule type" value="Genomic_DNA"/>
</dbReference>
<evidence type="ECO:0000259" key="2">
    <source>
        <dbReference type="Pfam" id="PF00542"/>
    </source>
</evidence>
<proteinExistence type="predicted"/>
<evidence type="ECO:0000313" key="3">
    <source>
        <dbReference type="EMBL" id="SHI38132.1"/>
    </source>
</evidence>
<accession>A0A1M6ANS7</accession>
<keyword evidence="1" id="KW-0472">Membrane</keyword>
<dbReference type="InterPro" id="IPR014719">
    <property type="entry name" value="Ribosomal_bL12_C/ClpS-like"/>
</dbReference>
<organism evidence="3 4">
    <name type="scientific">Clostridium intestinale DSM 6191</name>
    <dbReference type="NCBI Taxonomy" id="1121320"/>
    <lineage>
        <taxon>Bacteria</taxon>
        <taxon>Bacillati</taxon>
        <taxon>Bacillota</taxon>
        <taxon>Clostridia</taxon>
        <taxon>Eubacteriales</taxon>
        <taxon>Clostridiaceae</taxon>
        <taxon>Clostridium</taxon>
    </lineage>
</organism>
<dbReference type="GO" id="GO:0006412">
    <property type="term" value="P:translation"/>
    <property type="evidence" value="ECO:0007669"/>
    <property type="project" value="InterPro"/>
</dbReference>
<dbReference type="GO" id="GO:0003735">
    <property type="term" value="F:structural constituent of ribosome"/>
    <property type="evidence" value="ECO:0007669"/>
    <property type="project" value="InterPro"/>
</dbReference>
<keyword evidence="1" id="KW-1133">Transmembrane helix</keyword>
<gene>
    <name evidence="3" type="ORF">SAMN02745941_03717</name>
</gene>
<evidence type="ECO:0000256" key="1">
    <source>
        <dbReference type="SAM" id="Phobius"/>
    </source>
</evidence>
<feature type="transmembrane region" description="Helical" evidence="1">
    <location>
        <begin position="6"/>
        <end position="24"/>
    </location>
</feature>
<dbReference type="InterPro" id="IPR013823">
    <property type="entry name" value="Ribosomal_bL12_C"/>
</dbReference>
<dbReference type="SUPFAM" id="SSF54736">
    <property type="entry name" value="ClpS-like"/>
    <property type="match status" value="1"/>
</dbReference>
<dbReference type="Proteomes" id="UP000184241">
    <property type="component" value="Unassembled WGS sequence"/>
</dbReference>
<dbReference type="GO" id="GO:0005840">
    <property type="term" value="C:ribosome"/>
    <property type="evidence" value="ECO:0007669"/>
    <property type="project" value="UniProtKB-KW"/>
</dbReference>
<feature type="domain" description="Large ribosomal subunit protein bL12 C-terminal" evidence="2">
    <location>
        <begin position="62"/>
        <end position="90"/>
    </location>
</feature>
<keyword evidence="1" id="KW-0812">Transmembrane</keyword>